<feature type="non-terminal residue" evidence="2">
    <location>
        <position position="1"/>
    </location>
</feature>
<accession>A0A7T8HFC7</accession>
<reference evidence="3" key="1">
    <citation type="submission" date="2021-01" db="EMBL/GenBank/DDBJ databases">
        <title>Caligus Genome Assembly.</title>
        <authorList>
            <person name="Gallardo-Escarate C."/>
        </authorList>
    </citation>
    <scope>NUCLEOTIDE SEQUENCE [LARGE SCALE GENOMIC DNA]</scope>
</reference>
<evidence type="ECO:0000313" key="3">
    <source>
        <dbReference type="Proteomes" id="UP000595437"/>
    </source>
</evidence>
<dbReference type="EMBL" id="CP045895">
    <property type="protein sequence ID" value="QQP49048.1"/>
    <property type="molecule type" value="Genomic_DNA"/>
</dbReference>
<feature type="region of interest" description="Disordered" evidence="1">
    <location>
        <begin position="1"/>
        <end position="51"/>
    </location>
</feature>
<organism evidence="2 3">
    <name type="scientific">Caligus rogercresseyi</name>
    <name type="common">Sea louse</name>
    <dbReference type="NCBI Taxonomy" id="217165"/>
    <lineage>
        <taxon>Eukaryota</taxon>
        <taxon>Metazoa</taxon>
        <taxon>Ecdysozoa</taxon>
        <taxon>Arthropoda</taxon>
        <taxon>Crustacea</taxon>
        <taxon>Multicrustacea</taxon>
        <taxon>Hexanauplia</taxon>
        <taxon>Copepoda</taxon>
        <taxon>Siphonostomatoida</taxon>
        <taxon>Caligidae</taxon>
        <taxon>Caligus</taxon>
    </lineage>
</organism>
<gene>
    <name evidence="2" type="ORF">FKW44_009562</name>
</gene>
<dbReference type="Proteomes" id="UP000595437">
    <property type="component" value="Chromosome 6"/>
</dbReference>
<evidence type="ECO:0000256" key="1">
    <source>
        <dbReference type="SAM" id="MobiDB-lite"/>
    </source>
</evidence>
<feature type="compositionally biased region" description="Basic and acidic residues" evidence="1">
    <location>
        <begin position="32"/>
        <end position="43"/>
    </location>
</feature>
<feature type="compositionally biased region" description="Low complexity" evidence="1">
    <location>
        <begin position="21"/>
        <end position="31"/>
    </location>
</feature>
<proteinExistence type="predicted"/>
<feature type="compositionally biased region" description="Acidic residues" evidence="1">
    <location>
        <begin position="1"/>
        <end position="20"/>
    </location>
</feature>
<name>A0A7T8HFC7_CALRO</name>
<keyword evidence="3" id="KW-1185">Reference proteome</keyword>
<sequence>TTMGEDMAEDDFEDEDDEDSSNSYSSSSSMDDFLHLPIDDSFKKGKGKSFW</sequence>
<evidence type="ECO:0000313" key="2">
    <source>
        <dbReference type="EMBL" id="QQP49048.1"/>
    </source>
</evidence>
<dbReference type="AlphaFoldDB" id="A0A7T8HFC7"/>
<protein>
    <submittedName>
        <fullName evidence="2">Uncharacterized protein</fullName>
    </submittedName>
</protein>